<dbReference type="eggNOG" id="KOG0191">
    <property type="taxonomic scope" value="Eukaryota"/>
</dbReference>
<dbReference type="SUPFAM" id="SSF52833">
    <property type="entry name" value="Thioredoxin-like"/>
    <property type="match status" value="1"/>
</dbReference>
<evidence type="ECO:0000256" key="2">
    <source>
        <dbReference type="SAM" id="SignalP"/>
    </source>
</evidence>
<dbReference type="InParanoid" id="G8YJV1"/>
<accession>G8YJV1</accession>
<feature type="domain" description="Thioredoxin" evidence="3">
    <location>
        <begin position="18"/>
        <end position="155"/>
    </location>
</feature>
<feature type="chain" id="PRO_5007664851" evidence="2">
    <location>
        <begin position="21"/>
        <end position="320"/>
    </location>
</feature>
<dbReference type="EMBL" id="FO082053">
    <property type="protein sequence ID" value="CCE79831.1"/>
    <property type="molecule type" value="Genomic_DNA"/>
</dbReference>
<dbReference type="PROSITE" id="PS00194">
    <property type="entry name" value="THIOREDOXIN_1"/>
    <property type="match status" value="1"/>
</dbReference>
<evidence type="ECO:0000313" key="4">
    <source>
        <dbReference type="EMBL" id="CCE79831.1"/>
    </source>
</evidence>
<dbReference type="InterPro" id="IPR017937">
    <property type="entry name" value="Thioredoxin_CS"/>
</dbReference>
<proteinExistence type="predicted"/>
<reference evidence="4" key="1">
    <citation type="submission" date="2011-10" db="EMBL/GenBank/DDBJ databases">
        <authorList>
            <person name="Genoscope - CEA"/>
        </authorList>
    </citation>
    <scope>NUCLEOTIDE SEQUENCE</scope>
</reference>
<organism evidence="4 6">
    <name type="scientific">Pichia sorbitophila (strain ATCC MYA-4447 / BCRC 22081 / CBS 7064 / NBRC 10061 / NRRL Y-12695)</name>
    <name type="common">Hybrid yeast</name>
    <dbReference type="NCBI Taxonomy" id="559304"/>
    <lineage>
        <taxon>Eukaryota</taxon>
        <taxon>Fungi</taxon>
        <taxon>Dikarya</taxon>
        <taxon>Ascomycota</taxon>
        <taxon>Saccharomycotina</taxon>
        <taxon>Pichiomycetes</taxon>
        <taxon>Debaryomycetaceae</taxon>
        <taxon>Millerozyma</taxon>
    </lineage>
</organism>
<evidence type="ECO:0000256" key="1">
    <source>
        <dbReference type="SAM" id="MobiDB-lite"/>
    </source>
</evidence>
<dbReference type="Gene3D" id="3.40.30.10">
    <property type="entry name" value="Glutaredoxin"/>
    <property type="match status" value="2"/>
</dbReference>
<dbReference type="InterPro" id="IPR036249">
    <property type="entry name" value="Thioredoxin-like_sf"/>
</dbReference>
<feature type="signal peptide" evidence="2">
    <location>
        <begin position="1"/>
        <end position="20"/>
    </location>
</feature>
<sequence length="320" mass="36591">MMNFWGVFLIFVNALVYVQAGRGGNDMYKDDVNVLELTPSTFDKAVYGTNYTTMVKFYAPWCGYCRSLEPIYHKLGKYFNQDAKYSINIASVNCDKDTNQELCSRFRISGFPTILVFRPSKFDPVKNPKVSHAVETYNGERSLKPMVRFLTSRMKNYAKRIYGLGGDALSSWLAGENGSHKVLLITKSYDVTPLYKSLALDFLGVLKFGLVSTKSLDKEHEFKHNVDGKDIKLPLKKEEDLPRLLLFDEYSDKIVKFEGKYNDKTAITQWIIEKTGIKPTEGPLSRKEAKFFKNVRLGKKPSSKKPSSKKINKKPQHDEL</sequence>
<dbReference type="OrthoDB" id="10264505at2759"/>
<dbReference type="FunCoup" id="G8YJV1">
    <property type="interactions" value="330"/>
</dbReference>
<dbReference type="PRINTS" id="PR00421">
    <property type="entry name" value="THIOREDOXIN"/>
</dbReference>
<feature type="region of interest" description="Disordered" evidence="1">
    <location>
        <begin position="295"/>
        <end position="320"/>
    </location>
</feature>
<dbReference type="STRING" id="559304.G8YJV1"/>
<dbReference type="Pfam" id="PF00085">
    <property type="entry name" value="Thioredoxin"/>
    <property type="match status" value="1"/>
</dbReference>
<dbReference type="EMBL" id="FO082052">
    <property type="protein sequence ID" value="CCE80596.1"/>
    <property type="molecule type" value="Genomic_DNA"/>
</dbReference>
<dbReference type="PANTHER" id="PTHR45815">
    <property type="entry name" value="PROTEIN DISULFIDE-ISOMERASE A6"/>
    <property type="match status" value="1"/>
</dbReference>
<gene>
    <name evidence="4" type="primary">Piso0_002922</name>
    <name evidence="4" type="ORF">GNLVRS01_PISO0G00974g</name>
    <name evidence="5" type="ORF">GNLVRS01_PISO0H00975g</name>
</gene>
<keyword evidence="2" id="KW-0732">Signal</keyword>
<protein>
    <submittedName>
        <fullName evidence="4">Piso0_002922 protein</fullName>
    </submittedName>
</protein>
<keyword evidence="6" id="KW-1185">Reference proteome</keyword>
<dbReference type="InterPro" id="IPR013766">
    <property type="entry name" value="Thioredoxin_domain"/>
</dbReference>
<dbReference type="Proteomes" id="UP000005222">
    <property type="component" value="Chromosome G"/>
</dbReference>
<dbReference type="PANTHER" id="PTHR45815:SF3">
    <property type="entry name" value="PROTEIN DISULFIDE-ISOMERASE A6"/>
    <property type="match status" value="1"/>
</dbReference>
<dbReference type="PROSITE" id="PS51352">
    <property type="entry name" value="THIOREDOXIN_2"/>
    <property type="match status" value="1"/>
</dbReference>
<name>G8YJV1_PICSO</name>
<reference evidence="6" key="2">
    <citation type="journal article" date="2012" name="G3 (Bethesda)">
        <title>Pichia sorbitophila, an interspecies yeast hybrid reveals early steps of genome resolution following polyploidization.</title>
        <authorList>
            <person name="Leh Louis V."/>
            <person name="Despons L."/>
            <person name="Friedrich A."/>
            <person name="Martin T."/>
            <person name="Durrens P."/>
            <person name="Casaregola S."/>
            <person name="Neuveglise C."/>
            <person name="Fairhead C."/>
            <person name="Marck C."/>
            <person name="Cruz J.A."/>
            <person name="Straub M.L."/>
            <person name="Kugler V."/>
            <person name="Sacerdot C."/>
            <person name="Uzunov Z."/>
            <person name="Thierry A."/>
            <person name="Weiss S."/>
            <person name="Bleykasten C."/>
            <person name="De Montigny J."/>
            <person name="Jacques N."/>
            <person name="Jung P."/>
            <person name="Lemaire M."/>
            <person name="Mallet S."/>
            <person name="Morel G."/>
            <person name="Richard G.F."/>
            <person name="Sarkar A."/>
            <person name="Savel G."/>
            <person name="Schacherer J."/>
            <person name="Seret M.L."/>
            <person name="Talla E."/>
            <person name="Samson G."/>
            <person name="Jubin C."/>
            <person name="Poulain J."/>
            <person name="Vacherie B."/>
            <person name="Barbe V."/>
            <person name="Pelletier E."/>
            <person name="Sherman D.J."/>
            <person name="Westhof E."/>
            <person name="Weissenbach J."/>
            <person name="Baret P.V."/>
            <person name="Wincker P."/>
            <person name="Gaillardin C."/>
            <person name="Dujon B."/>
            <person name="Souciet J.L."/>
        </authorList>
    </citation>
    <scope>NUCLEOTIDE SEQUENCE [LARGE SCALE GENOMIC DNA]</scope>
    <source>
        <strain evidence="6">ATCC MYA-4447 / BCRC 22081 / CBS 7064 / NBRC 10061 / NRRL Y-12695</strain>
    </source>
</reference>
<dbReference type="GO" id="GO:0005788">
    <property type="term" value="C:endoplasmic reticulum lumen"/>
    <property type="evidence" value="ECO:0007669"/>
    <property type="project" value="TreeGrafter"/>
</dbReference>
<dbReference type="AlphaFoldDB" id="G8YJV1"/>
<dbReference type="Proteomes" id="UP000005222">
    <property type="component" value="Chromosome H"/>
</dbReference>
<dbReference type="GO" id="GO:0034976">
    <property type="term" value="P:response to endoplasmic reticulum stress"/>
    <property type="evidence" value="ECO:0007669"/>
    <property type="project" value="TreeGrafter"/>
</dbReference>
<evidence type="ECO:0000313" key="5">
    <source>
        <dbReference type="EMBL" id="CCE80596.1"/>
    </source>
</evidence>
<evidence type="ECO:0000313" key="6">
    <source>
        <dbReference type="Proteomes" id="UP000005222"/>
    </source>
</evidence>
<dbReference type="HOGENOM" id="CLU_059951_0_0_1"/>
<dbReference type="GO" id="GO:0015035">
    <property type="term" value="F:protein-disulfide reductase activity"/>
    <property type="evidence" value="ECO:0007669"/>
    <property type="project" value="TreeGrafter"/>
</dbReference>
<feature type="compositionally biased region" description="Basic residues" evidence="1">
    <location>
        <begin position="296"/>
        <end position="314"/>
    </location>
</feature>
<evidence type="ECO:0000259" key="3">
    <source>
        <dbReference type="PROSITE" id="PS51352"/>
    </source>
</evidence>